<comment type="caution">
    <text evidence="6">The sequence shown here is derived from an EMBL/GenBank/DDBJ whole genome shotgun (WGS) entry which is preliminary data.</text>
</comment>
<evidence type="ECO:0000256" key="3">
    <source>
        <dbReference type="ARBA" id="ARBA00023163"/>
    </source>
</evidence>
<dbReference type="PANTHER" id="PTHR30136">
    <property type="entry name" value="HELIX-TURN-HELIX TRANSCRIPTIONAL REGULATOR, ICLR FAMILY"/>
    <property type="match status" value="1"/>
</dbReference>
<dbReference type="InterPro" id="IPR014757">
    <property type="entry name" value="Tscrpt_reg_IclR_C"/>
</dbReference>
<dbReference type="SMART" id="SM00346">
    <property type="entry name" value="HTH_ICLR"/>
    <property type="match status" value="1"/>
</dbReference>
<dbReference type="PROSITE" id="PS51078">
    <property type="entry name" value="ICLR_ED"/>
    <property type="match status" value="1"/>
</dbReference>
<organism evidence="6 7">
    <name type="scientific">Caldimonas mangrovi</name>
    <dbReference type="NCBI Taxonomy" id="2944811"/>
    <lineage>
        <taxon>Bacteria</taxon>
        <taxon>Pseudomonadati</taxon>
        <taxon>Pseudomonadota</taxon>
        <taxon>Betaproteobacteria</taxon>
        <taxon>Burkholderiales</taxon>
        <taxon>Sphaerotilaceae</taxon>
        <taxon>Caldimonas</taxon>
    </lineage>
</organism>
<dbReference type="InterPro" id="IPR050707">
    <property type="entry name" value="HTH_MetabolicPath_Reg"/>
</dbReference>
<evidence type="ECO:0000256" key="2">
    <source>
        <dbReference type="ARBA" id="ARBA00023125"/>
    </source>
</evidence>
<dbReference type="InterPro" id="IPR036388">
    <property type="entry name" value="WH-like_DNA-bd_sf"/>
</dbReference>
<evidence type="ECO:0000313" key="7">
    <source>
        <dbReference type="Proteomes" id="UP001165541"/>
    </source>
</evidence>
<feature type="domain" description="IclR-ED" evidence="5">
    <location>
        <begin position="67"/>
        <end position="249"/>
    </location>
</feature>
<dbReference type="Gene3D" id="1.10.10.10">
    <property type="entry name" value="Winged helix-like DNA-binding domain superfamily/Winged helix DNA-binding domain"/>
    <property type="match status" value="1"/>
</dbReference>
<dbReference type="Pfam" id="PF09339">
    <property type="entry name" value="HTH_IclR"/>
    <property type="match status" value="1"/>
</dbReference>
<protein>
    <submittedName>
        <fullName evidence="6">IclR family transcriptional regulator</fullName>
    </submittedName>
</protein>
<keyword evidence="3" id="KW-0804">Transcription</keyword>
<feature type="domain" description="HTH iclR-type" evidence="4">
    <location>
        <begin position="5"/>
        <end position="66"/>
    </location>
</feature>
<evidence type="ECO:0000259" key="5">
    <source>
        <dbReference type="PROSITE" id="PS51078"/>
    </source>
</evidence>
<reference evidence="6" key="1">
    <citation type="submission" date="2022-05" db="EMBL/GenBank/DDBJ databases">
        <title>Schlegelella sp. nov., isolated from mangrove soil.</title>
        <authorList>
            <person name="Liu Y."/>
            <person name="Ge X."/>
            <person name="Liu W."/>
        </authorList>
    </citation>
    <scope>NUCLEOTIDE SEQUENCE</scope>
    <source>
        <strain evidence="6">S2-27</strain>
    </source>
</reference>
<dbReference type="Gene3D" id="3.30.450.40">
    <property type="match status" value="1"/>
</dbReference>
<dbReference type="Proteomes" id="UP001165541">
    <property type="component" value="Unassembled WGS sequence"/>
</dbReference>
<keyword evidence="1" id="KW-0805">Transcription regulation</keyword>
<name>A0ABT0YPC2_9BURK</name>
<sequence>MEYTVAAVDEALGLLILVADHPGLGVTELAKRSGNTKARAFRLLCTLEQRGFVQRSGDAATYRLGHKSLLIGLAAREQVSLVHLAEKYMSRLGERFNENVQVRVRDGLHSLCVARWETTHELRIRSDIGQPRPLHAGASGKVLLAYAPEEIRQAVLSAEMERFTPSTIHQRSKLSQDLARIKAQGYSVSNAEVVPEIVAVAAPIWDSAGQVSATLSIAVPASRVPAEGMDMVAQEVVRSAGELSRELGYAHAAPTRVAANETAAKKRPAKKPVLG</sequence>
<keyword evidence="2" id="KW-0238">DNA-binding</keyword>
<evidence type="ECO:0000313" key="6">
    <source>
        <dbReference type="EMBL" id="MCM5680179.1"/>
    </source>
</evidence>
<dbReference type="RefSeq" id="WP_251778576.1">
    <property type="nucleotide sequence ID" value="NZ_JAMKFE010000006.1"/>
</dbReference>
<dbReference type="SUPFAM" id="SSF46785">
    <property type="entry name" value="Winged helix' DNA-binding domain"/>
    <property type="match status" value="1"/>
</dbReference>
<dbReference type="PROSITE" id="PS51077">
    <property type="entry name" value="HTH_ICLR"/>
    <property type="match status" value="1"/>
</dbReference>
<dbReference type="PANTHER" id="PTHR30136:SF24">
    <property type="entry name" value="HTH-TYPE TRANSCRIPTIONAL REPRESSOR ALLR"/>
    <property type="match status" value="1"/>
</dbReference>
<dbReference type="InterPro" id="IPR036390">
    <property type="entry name" value="WH_DNA-bd_sf"/>
</dbReference>
<dbReference type="Pfam" id="PF01614">
    <property type="entry name" value="IclR_C"/>
    <property type="match status" value="1"/>
</dbReference>
<keyword evidence="7" id="KW-1185">Reference proteome</keyword>
<dbReference type="InterPro" id="IPR005471">
    <property type="entry name" value="Tscrpt_reg_IclR_N"/>
</dbReference>
<gene>
    <name evidence="6" type="ORF">M8A51_11605</name>
</gene>
<dbReference type="SUPFAM" id="SSF55781">
    <property type="entry name" value="GAF domain-like"/>
    <property type="match status" value="1"/>
</dbReference>
<evidence type="ECO:0000259" key="4">
    <source>
        <dbReference type="PROSITE" id="PS51077"/>
    </source>
</evidence>
<dbReference type="EMBL" id="JAMKFE010000006">
    <property type="protein sequence ID" value="MCM5680179.1"/>
    <property type="molecule type" value="Genomic_DNA"/>
</dbReference>
<dbReference type="InterPro" id="IPR029016">
    <property type="entry name" value="GAF-like_dom_sf"/>
</dbReference>
<accession>A0ABT0YPC2</accession>
<proteinExistence type="predicted"/>
<evidence type="ECO:0000256" key="1">
    <source>
        <dbReference type="ARBA" id="ARBA00023015"/>
    </source>
</evidence>